<reference evidence="1" key="2">
    <citation type="submission" date="2015-03" db="UniProtKB">
        <authorList>
            <consortium name="EnsemblPlants"/>
        </authorList>
    </citation>
    <scope>IDENTIFICATION</scope>
</reference>
<dbReference type="HOGENOM" id="CLU_012390_1_2_1"/>
<evidence type="ECO:0000313" key="2">
    <source>
        <dbReference type="Proteomes" id="UP000032141"/>
    </source>
</evidence>
<dbReference type="STRING" id="109376.A0A0D3AQN1"/>
<dbReference type="InterPro" id="IPR006912">
    <property type="entry name" value="Harbinger_derived_prot"/>
</dbReference>
<name>A0A0D3AQN1_BRAOL</name>
<dbReference type="Gramene" id="Bo2g082660.1">
    <property type="protein sequence ID" value="Bo2g082660.1"/>
    <property type="gene ID" value="Bo2g082660"/>
</dbReference>
<dbReference type="AlphaFoldDB" id="A0A0D3AQN1"/>
<reference evidence="1 2" key="1">
    <citation type="journal article" date="2014" name="Genome Biol.">
        <title>Transcriptome and methylome profiling reveals relics of genome dominance in the mesopolyploid Brassica oleracea.</title>
        <authorList>
            <person name="Parkin I.A."/>
            <person name="Koh C."/>
            <person name="Tang H."/>
            <person name="Robinson S.J."/>
            <person name="Kagale S."/>
            <person name="Clarke W.E."/>
            <person name="Town C.D."/>
            <person name="Nixon J."/>
            <person name="Krishnakumar V."/>
            <person name="Bidwell S.L."/>
            <person name="Denoeud F."/>
            <person name="Belcram H."/>
            <person name="Links M.G."/>
            <person name="Just J."/>
            <person name="Clarke C."/>
            <person name="Bender T."/>
            <person name="Huebert T."/>
            <person name="Mason A.S."/>
            <person name="Pires J.C."/>
            <person name="Barker G."/>
            <person name="Moore J."/>
            <person name="Walley P.G."/>
            <person name="Manoli S."/>
            <person name="Batley J."/>
            <person name="Edwards D."/>
            <person name="Nelson M.N."/>
            <person name="Wang X."/>
            <person name="Paterson A.H."/>
            <person name="King G."/>
            <person name="Bancroft I."/>
            <person name="Chalhoub B."/>
            <person name="Sharpe A.G."/>
        </authorList>
    </citation>
    <scope>NUCLEOTIDE SEQUENCE</scope>
    <source>
        <strain evidence="1 2">cv. TO1000</strain>
    </source>
</reference>
<proteinExistence type="predicted"/>
<dbReference type="Proteomes" id="UP000032141">
    <property type="component" value="Chromosome C2"/>
</dbReference>
<evidence type="ECO:0000313" key="1">
    <source>
        <dbReference type="EnsemblPlants" id="Bo2g082660.1"/>
    </source>
</evidence>
<dbReference type="PANTHER" id="PTHR47150:SF5">
    <property type="entry name" value="OS07G0546750 PROTEIN"/>
    <property type="match status" value="1"/>
</dbReference>
<dbReference type="Pfam" id="PF04827">
    <property type="entry name" value="Plant_tran"/>
    <property type="match status" value="2"/>
</dbReference>
<keyword evidence="2" id="KW-1185">Reference proteome</keyword>
<dbReference type="EnsemblPlants" id="Bo2g082660.1">
    <property type="protein sequence ID" value="Bo2g082660.1"/>
    <property type="gene ID" value="Bo2g082660"/>
</dbReference>
<sequence length="345" mass="39597">MSSSSSDELEERVDEVFDEIFEDTYNDIVEAQTNKQRKHAYIERNREVGHNRLWKDYFSEDSTFSAHLFRRCFRMNKELFMRIVHALSENVPFFQQRRDATGRFGISPLQKCTAAIRLLAYSSAADTVDEYPRLGESTSLSCLHNFTEGIIQLFGDEYLRRPTPEDLQRLLDIGEKHGFSGMVGALIICIGSGKIAQPLGKDSTLNDINVLDRSSIFDEILEGRAPSSRSNPKDVGWAFGVLQARFAIVRNPALSLDKEKIGKIMKACIILHNMIVENERDGYIRYDISEFEEGDVTRSSRVETDRPTNISNMLGVRNDVRDRRIHERLKNDLIENIWSKFGDED</sequence>
<evidence type="ECO:0008006" key="3">
    <source>
        <dbReference type="Google" id="ProtNLM"/>
    </source>
</evidence>
<protein>
    <recommendedName>
        <fullName evidence="3">DDE Tnp4 domain-containing protein</fullName>
    </recommendedName>
</protein>
<organism evidence="1 2">
    <name type="scientific">Brassica oleracea var. oleracea</name>
    <dbReference type="NCBI Taxonomy" id="109376"/>
    <lineage>
        <taxon>Eukaryota</taxon>
        <taxon>Viridiplantae</taxon>
        <taxon>Streptophyta</taxon>
        <taxon>Embryophyta</taxon>
        <taxon>Tracheophyta</taxon>
        <taxon>Spermatophyta</taxon>
        <taxon>Magnoliopsida</taxon>
        <taxon>eudicotyledons</taxon>
        <taxon>Gunneridae</taxon>
        <taxon>Pentapetalae</taxon>
        <taxon>rosids</taxon>
        <taxon>malvids</taxon>
        <taxon>Brassicales</taxon>
        <taxon>Brassicaceae</taxon>
        <taxon>Brassiceae</taxon>
        <taxon>Brassica</taxon>
    </lineage>
</organism>
<accession>A0A0D3AQN1</accession>
<dbReference type="PANTHER" id="PTHR47150">
    <property type="entry name" value="OS12G0169200 PROTEIN"/>
    <property type="match status" value="1"/>
</dbReference>